<dbReference type="InterPro" id="IPR016195">
    <property type="entry name" value="Pol/histidinol_Pase-like"/>
</dbReference>
<dbReference type="SMART" id="SM00481">
    <property type="entry name" value="POLIIIAc"/>
    <property type="match status" value="1"/>
</dbReference>
<protein>
    <recommendedName>
        <fullName evidence="1">Polymerase/histidinol phosphatase N-terminal domain-containing protein</fullName>
    </recommendedName>
</protein>
<dbReference type="AlphaFoldDB" id="A0A381QR23"/>
<dbReference type="GO" id="GO:0035312">
    <property type="term" value="F:5'-3' DNA exonuclease activity"/>
    <property type="evidence" value="ECO:0007669"/>
    <property type="project" value="TreeGrafter"/>
</dbReference>
<sequence length="277" mass="30956">MKFDLHCHSHYSDGKHSPSFLVQRALANQVTHLAITDHDCTAAIGEVKDISAMLTLIPGVEISCEWQRHEIHIVGLCINSEEPQLESLLLAQQAGRRARLKEMGNELQKLGIDGLIEYCAKLTCKSLSRSHVADFLVEKGIVKNRQKAFKTFLTRGGRIFVEPNWCDMTEAIDAIHNAKGLSVLAHPTRYPLSKRKLTNLVSNFAIAGGDAIEVSYGNVDLHTQKHLTEIALAKFLHVSAGSDFHDSNAHWTDIGKYPTLEELAKKNAIWEHPKWHS</sequence>
<accession>A0A381QR23</accession>
<dbReference type="GO" id="GO:0004534">
    <property type="term" value="F:5'-3' RNA exonuclease activity"/>
    <property type="evidence" value="ECO:0007669"/>
    <property type="project" value="TreeGrafter"/>
</dbReference>
<feature type="domain" description="Polymerase/histidinol phosphatase N-terminal" evidence="1">
    <location>
        <begin position="3"/>
        <end position="66"/>
    </location>
</feature>
<proteinExistence type="predicted"/>
<organism evidence="2">
    <name type="scientific">marine metagenome</name>
    <dbReference type="NCBI Taxonomy" id="408172"/>
    <lineage>
        <taxon>unclassified sequences</taxon>
        <taxon>metagenomes</taxon>
        <taxon>ecological metagenomes</taxon>
    </lineage>
</organism>
<dbReference type="Pfam" id="PF02811">
    <property type="entry name" value="PHP"/>
    <property type="match status" value="1"/>
</dbReference>
<dbReference type="EMBL" id="UINC01001482">
    <property type="protein sequence ID" value="SUZ81801.1"/>
    <property type="molecule type" value="Genomic_DNA"/>
</dbReference>
<dbReference type="InterPro" id="IPR052018">
    <property type="entry name" value="PHP_domain"/>
</dbReference>
<evidence type="ECO:0000313" key="2">
    <source>
        <dbReference type="EMBL" id="SUZ81801.1"/>
    </source>
</evidence>
<dbReference type="PANTHER" id="PTHR42924">
    <property type="entry name" value="EXONUCLEASE"/>
    <property type="match status" value="1"/>
</dbReference>
<gene>
    <name evidence="2" type="ORF">METZ01_LOCUS34655</name>
</gene>
<name>A0A381QR23_9ZZZZ</name>
<evidence type="ECO:0000259" key="1">
    <source>
        <dbReference type="SMART" id="SM00481"/>
    </source>
</evidence>
<dbReference type="InterPro" id="IPR004013">
    <property type="entry name" value="PHP_dom"/>
</dbReference>
<dbReference type="Gene3D" id="3.20.20.140">
    <property type="entry name" value="Metal-dependent hydrolases"/>
    <property type="match status" value="1"/>
</dbReference>
<reference evidence="2" key="1">
    <citation type="submission" date="2018-05" db="EMBL/GenBank/DDBJ databases">
        <authorList>
            <person name="Lanie J.A."/>
            <person name="Ng W.-L."/>
            <person name="Kazmierczak K.M."/>
            <person name="Andrzejewski T.M."/>
            <person name="Davidsen T.M."/>
            <person name="Wayne K.J."/>
            <person name="Tettelin H."/>
            <person name="Glass J.I."/>
            <person name="Rusch D."/>
            <person name="Podicherti R."/>
            <person name="Tsui H.-C.T."/>
            <person name="Winkler M.E."/>
        </authorList>
    </citation>
    <scope>NUCLEOTIDE SEQUENCE</scope>
</reference>
<dbReference type="SUPFAM" id="SSF89550">
    <property type="entry name" value="PHP domain-like"/>
    <property type="match status" value="1"/>
</dbReference>
<dbReference type="InterPro" id="IPR003141">
    <property type="entry name" value="Pol/His_phosphatase_N"/>
</dbReference>
<dbReference type="Gene3D" id="1.10.150.650">
    <property type="match status" value="1"/>
</dbReference>
<dbReference type="CDD" id="cd07438">
    <property type="entry name" value="PHP_HisPPase_AMP"/>
    <property type="match status" value="1"/>
</dbReference>
<dbReference type="PANTHER" id="PTHR42924:SF3">
    <property type="entry name" value="POLYMERASE_HISTIDINOL PHOSPHATASE N-TERMINAL DOMAIN-CONTAINING PROTEIN"/>
    <property type="match status" value="1"/>
</dbReference>